<dbReference type="Proteomes" id="UP001501470">
    <property type="component" value="Unassembled WGS sequence"/>
</dbReference>
<feature type="transmembrane region" description="Helical" evidence="1">
    <location>
        <begin position="58"/>
        <end position="80"/>
    </location>
</feature>
<sequence>MTADITLNAGERILWTGEPQHHPLFDRSDLFLVPMSLFFLGFAVFWERTAMRGGAPGFFVLWGIPFILYGLYLVAGRLVVRALRLRSTTYTVTDRRVVEVSRRPFTRRTEAYLSTLAPPVVRDRPRGGTGSIAFGEFPGLTDAFNEAGLNVNRRRRGPRPIVLWHVSQPEYVRGVIAQAQR</sequence>
<organism evidence="2 3">
    <name type="scientific">Dactylosporangium maewongense</name>
    <dbReference type="NCBI Taxonomy" id="634393"/>
    <lineage>
        <taxon>Bacteria</taxon>
        <taxon>Bacillati</taxon>
        <taxon>Actinomycetota</taxon>
        <taxon>Actinomycetes</taxon>
        <taxon>Micromonosporales</taxon>
        <taxon>Micromonosporaceae</taxon>
        <taxon>Dactylosporangium</taxon>
    </lineage>
</organism>
<keyword evidence="1" id="KW-1133">Transmembrane helix</keyword>
<keyword evidence="1" id="KW-0472">Membrane</keyword>
<keyword evidence="3" id="KW-1185">Reference proteome</keyword>
<reference evidence="2 3" key="1">
    <citation type="journal article" date="2019" name="Int. J. Syst. Evol. Microbiol.">
        <title>The Global Catalogue of Microorganisms (GCM) 10K type strain sequencing project: providing services to taxonomists for standard genome sequencing and annotation.</title>
        <authorList>
            <consortium name="The Broad Institute Genomics Platform"/>
            <consortium name="The Broad Institute Genome Sequencing Center for Infectious Disease"/>
            <person name="Wu L."/>
            <person name="Ma J."/>
        </authorList>
    </citation>
    <scope>NUCLEOTIDE SEQUENCE [LARGE SCALE GENOMIC DNA]</scope>
    <source>
        <strain evidence="2 3">JCM 15933</strain>
    </source>
</reference>
<gene>
    <name evidence="2" type="ORF">GCM10009827_007850</name>
</gene>
<name>A0ABN1UJA9_9ACTN</name>
<proteinExistence type="predicted"/>
<comment type="caution">
    <text evidence="2">The sequence shown here is derived from an EMBL/GenBank/DDBJ whole genome shotgun (WGS) entry which is preliminary data.</text>
</comment>
<evidence type="ECO:0000256" key="1">
    <source>
        <dbReference type="SAM" id="Phobius"/>
    </source>
</evidence>
<feature type="transmembrane region" description="Helical" evidence="1">
    <location>
        <begin position="30"/>
        <end position="46"/>
    </location>
</feature>
<keyword evidence="1" id="KW-0812">Transmembrane</keyword>
<protein>
    <submittedName>
        <fullName evidence="2">PH domain-containing protein</fullName>
    </submittedName>
</protein>
<accession>A0ABN1UJA9</accession>
<evidence type="ECO:0000313" key="2">
    <source>
        <dbReference type="EMBL" id="GAA1500831.1"/>
    </source>
</evidence>
<evidence type="ECO:0000313" key="3">
    <source>
        <dbReference type="Proteomes" id="UP001501470"/>
    </source>
</evidence>
<dbReference type="RefSeq" id="WP_344499533.1">
    <property type="nucleotide sequence ID" value="NZ_BAAAQD010000001.1"/>
</dbReference>
<dbReference type="EMBL" id="BAAAQD010000001">
    <property type="protein sequence ID" value="GAA1500831.1"/>
    <property type="molecule type" value="Genomic_DNA"/>
</dbReference>